<gene>
    <name evidence="5" type="primary">apdF_1</name>
    <name evidence="5" type="ORF">LAWI1_G007974</name>
</gene>
<feature type="transmembrane region" description="Helical" evidence="3">
    <location>
        <begin position="92"/>
        <end position="113"/>
    </location>
</feature>
<feature type="transmembrane region" description="Helical" evidence="3">
    <location>
        <begin position="295"/>
        <end position="312"/>
    </location>
</feature>
<reference evidence="5 6" key="1">
    <citation type="submission" date="2018-05" db="EMBL/GenBank/DDBJ databases">
        <title>Genome sequencing and assembly of the regulated plant pathogen Lachnellula willkommii and related sister species for the development of diagnostic species identification markers.</title>
        <authorList>
            <person name="Giroux E."/>
            <person name="Bilodeau G."/>
        </authorList>
    </citation>
    <scope>NUCLEOTIDE SEQUENCE [LARGE SCALE GENOMIC DNA]</scope>
    <source>
        <strain evidence="5 6">CBS 172.35</strain>
    </source>
</reference>
<feature type="transmembrane region" description="Helical" evidence="3">
    <location>
        <begin position="153"/>
        <end position="172"/>
    </location>
</feature>
<protein>
    <submittedName>
        <fullName evidence="5">Aspyridones efflux protein</fullName>
    </submittedName>
</protein>
<feature type="transmembrane region" description="Helical" evidence="3">
    <location>
        <begin position="382"/>
        <end position="403"/>
    </location>
</feature>
<evidence type="ECO:0000259" key="4">
    <source>
        <dbReference type="PROSITE" id="PS50850"/>
    </source>
</evidence>
<dbReference type="PANTHER" id="PTHR11360:SF130">
    <property type="entry name" value="MAJOR FACILITATOR SUPERFAMILY (MFS) PROFILE DOMAIN-CONTAINING PROTEIN-RELATED"/>
    <property type="match status" value="1"/>
</dbReference>
<sequence>MLSNLFSRVIRRSDDDVDENEIEDDTAWTQVLMAHLLVFNTWGYINSFSIFQDYYTTKFQQSPSSISWVGSLQIFLTLFLGTFAGIALDAGLYRVVLFVGPLLQLIGIFLTSISTRYWHLLILQGIVQGLGDGLIFGPTITNISTYFSKKRSLSMAIVACGTATGGIVIPIIAQQLLLRIGFPWTIRVLGFVVLFNASIAQVFARERNVRRVSGPLFDLKAFKDVRYSMFSAGIFMIFCSLYVGFFYISTFAQDAVHLSISTSRTIVIIINAVGIPGRIIPAILADGYMGPMKTLLPFVFVASIVLYSWIAVTSLGGLIPFTVLYGISGAAVQGLFPSALANLINDPKQKGVRMGMVLSIAGLGSLAGPPIAGALVTTDGGGFLYAQIFSGTMMMGGAMILSLDQLVAWKIGRQSANTGDGNHSLPPTGEIC</sequence>
<dbReference type="GO" id="GO:0016020">
    <property type="term" value="C:membrane"/>
    <property type="evidence" value="ECO:0007669"/>
    <property type="project" value="UniProtKB-SubCell"/>
</dbReference>
<comment type="similarity">
    <text evidence="2">Belongs to the major facilitator superfamily. Monocarboxylate porter (TC 2.A.1.13) family.</text>
</comment>
<evidence type="ECO:0000313" key="6">
    <source>
        <dbReference type="Proteomes" id="UP000315522"/>
    </source>
</evidence>
<evidence type="ECO:0000256" key="2">
    <source>
        <dbReference type="ARBA" id="ARBA00006727"/>
    </source>
</evidence>
<dbReference type="Gene3D" id="1.20.1250.20">
    <property type="entry name" value="MFS general substrate transporter like domains"/>
    <property type="match status" value="2"/>
</dbReference>
<feature type="transmembrane region" description="Helical" evidence="3">
    <location>
        <begin position="66"/>
        <end position="86"/>
    </location>
</feature>
<feature type="transmembrane region" description="Helical" evidence="3">
    <location>
        <begin position="356"/>
        <end position="376"/>
    </location>
</feature>
<keyword evidence="3" id="KW-0472">Membrane</keyword>
<feature type="transmembrane region" description="Helical" evidence="3">
    <location>
        <begin position="27"/>
        <end position="45"/>
    </location>
</feature>
<feature type="transmembrane region" description="Helical" evidence="3">
    <location>
        <begin position="225"/>
        <end position="249"/>
    </location>
</feature>
<dbReference type="Proteomes" id="UP000315522">
    <property type="component" value="Unassembled WGS sequence"/>
</dbReference>
<dbReference type="PANTHER" id="PTHR11360">
    <property type="entry name" value="MONOCARBOXYLATE TRANSPORTER"/>
    <property type="match status" value="1"/>
</dbReference>
<name>A0A559M2K1_9HELO</name>
<organism evidence="5 6">
    <name type="scientific">Lachnellula willkommii</name>
    <dbReference type="NCBI Taxonomy" id="215461"/>
    <lineage>
        <taxon>Eukaryota</taxon>
        <taxon>Fungi</taxon>
        <taxon>Dikarya</taxon>
        <taxon>Ascomycota</taxon>
        <taxon>Pezizomycotina</taxon>
        <taxon>Leotiomycetes</taxon>
        <taxon>Helotiales</taxon>
        <taxon>Lachnaceae</taxon>
        <taxon>Lachnellula</taxon>
    </lineage>
</organism>
<feature type="domain" description="Major facilitator superfamily (MFS) profile" evidence="4">
    <location>
        <begin position="27"/>
        <end position="416"/>
    </location>
</feature>
<evidence type="ECO:0000256" key="1">
    <source>
        <dbReference type="ARBA" id="ARBA00004141"/>
    </source>
</evidence>
<feature type="transmembrane region" description="Helical" evidence="3">
    <location>
        <begin position="184"/>
        <end position="204"/>
    </location>
</feature>
<comment type="subcellular location">
    <subcellularLocation>
        <location evidence="1">Membrane</location>
        <topology evidence="1">Multi-pass membrane protein</topology>
    </subcellularLocation>
</comment>
<dbReference type="PROSITE" id="PS50850">
    <property type="entry name" value="MFS"/>
    <property type="match status" value="1"/>
</dbReference>
<comment type="caution">
    <text evidence="5">The sequence shown here is derived from an EMBL/GenBank/DDBJ whole genome shotgun (WGS) entry which is preliminary data.</text>
</comment>
<keyword evidence="3" id="KW-0812">Transmembrane</keyword>
<dbReference type="InterPro" id="IPR036259">
    <property type="entry name" value="MFS_trans_sf"/>
</dbReference>
<keyword evidence="3" id="KW-1133">Transmembrane helix</keyword>
<dbReference type="GO" id="GO:0022857">
    <property type="term" value="F:transmembrane transporter activity"/>
    <property type="evidence" value="ECO:0007669"/>
    <property type="project" value="InterPro"/>
</dbReference>
<dbReference type="AlphaFoldDB" id="A0A559M2K1"/>
<dbReference type="Pfam" id="PF07690">
    <property type="entry name" value="MFS_1"/>
    <property type="match status" value="1"/>
</dbReference>
<dbReference type="InterPro" id="IPR020846">
    <property type="entry name" value="MFS_dom"/>
</dbReference>
<dbReference type="SUPFAM" id="SSF103473">
    <property type="entry name" value="MFS general substrate transporter"/>
    <property type="match status" value="1"/>
</dbReference>
<proteinExistence type="inferred from homology"/>
<dbReference type="InterPro" id="IPR050327">
    <property type="entry name" value="Proton-linked_MCT"/>
</dbReference>
<evidence type="ECO:0000256" key="3">
    <source>
        <dbReference type="SAM" id="Phobius"/>
    </source>
</evidence>
<evidence type="ECO:0000313" key="5">
    <source>
        <dbReference type="EMBL" id="TVY87180.1"/>
    </source>
</evidence>
<accession>A0A559M2K1</accession>
<feature type="transmembrane region" description="Helical" evidence="3">
    <location>
        <begin position="318"/>
        <end position="344"/>
    </location>
</feature>
<dbReference type="EMBL" id="QGML01002675">
    <property type="protein sequence ID" value="TVY87180.1"/>
    <property type="molecule type" value="Genomic_DNA"/>
</dbReference>
<dbReference type="InterPro" id="IPR011701">
    <property type="entry name" value="MFS"/>
</dbReference>
<keyword evidence="6" id="KW-1185">Reference proteome</keyword>